<dbReference type="EMBL" id="JAXCGZ010020401">
    <property type="protein sequence ID" value="KAK7065603.1"/>
    <property type="molecule type" value="Genomic_DNA"/>
</dbReference>
<comment type="caution">
    <text evidence="1">The sequence shown here is derived from an EMBL/GenBank/DDBJ whole genome shotgun (WGS) entry which is preliminary data.</text>
</comment>
<dbReference type="InterPro" id="IPR016024">
    <property type="entry name" value="ARM-type_fold"/>
</dbReference>
<accession>A0AAN8ZVS8</accession>
<proteinExistence type="predicted"/>
<dbReference type="SUPFAM" id="SSF48371">
    <property type="entry name" value="ARM repeat"/>
    <property type="match status" value="1"/>
</dbReference>
<reference evidence="1 2" key="1">
    <citation type="submission" date="2023-11" db="EMBL/GenBank/DDBJ databases">
        <title>Halocaridina rubra genome assembly.</title>
        <authorList>
            <person name="Smith C."/>
        </authorList>
    </citation>
    <scope>NUCLEOTIDE SEQUENCE [LARGE SCALE GENOMIC DNA]</scope>
    <source>
        <strain evidence="1">EP-1</strain>
        <tissue evidence="1">Whole</tissue>
    </source>
</reference>
<evidence type="ECO:0000313" key="2">
    <source>
        <dbReference type="Proteomes" id="UP001381693"/>
    </source>
</evidence>
<dbReference type="Proteomes" id="UP001381693">
    <property type="component" value="Unassembled WGS sequence"/>
</dbReference>
<organism evidence="1 2">
    <name type="scientific">Halocaridina rubra</name>
    <name type="common">Hawaiian red shrimp</name>
    <dbReference type="NCBI Taxonomy" id="373956"/>
    <lineage>
        <taxon>Eukaryota</taxon>
        <taxon>Metazoa</taxon>
        <taxon>Ecdysozoa</taxon>
        <taxon>Arthropoda</taxon>
        <taxon>Crustacea</taxon>
        <taxon>Multicrustacea</taxon>
        <taxon>Malacostraca</taxon>
        <taxon>Eumalacostraca</taxon>
        <taxon>Eucarida</taxon>
        <taxon>Decapoda</taxon>
        <taxon>Pleocyemata</taxon>
        <taxon>Caridea</taxon>
        <taxon>Atyoidea</taxon>
        <taxon>Atyidae</taxon>
        <taxon>Halocaridina</taxon>
    </lineage>
</organism>
<sequence>MNQFVNGLKSRNEETRVKAACDLQRYVTTELREISLDELLSFLDEFNHHIFEMVSSNDINEKKGGIYAISNPDAGVTELTAKAVGRLALASGTFTAEYIYVEDLVKRSFEWLQGDRNEGRRLAALTCRSIQSLSDSTLLRTQLLKIHPSKSSLPCENKARLARLRCEHHPAPLSIYQLDDFVNDICLGYSTSSHTIKHIVED</sequence>
<evidence type="ECO:0000313" key="1">
    <source>
        <dbReference type="EMBL" id="KAK7065603.1"/>
    </source>
</evidence>
<gene>
    <name evidence="1" type="ORF">SK128_010038</name>
</gene>
<name>A0AAN8ZVS8_HALRR</name>
<keyword evidence="2" id="KW-1185">Reference proteome</keyword>
<protein>
    <submittedName>
        <fullName evidence="1">Uncharacterized protein</fullName>
    </submittedName>
</protein>
<dbReference type="AlphaFoldDB" id="A0AAN8ZVS8"/>